<gene>
    <name evidence="2" type="ORF">EVA_16586</name>
</gene>
<comment type="caution">
    <text evidence="2">The sequence shown here is derived from an EMBL/GenBank/DDBJ whole genome shotgun (WGS) entry which is preliminary data.</text>
</comment>
<dbReference type="PANTHER" id="PTHR40094:SF1">
    <property type="entry name" value="UBIQUITIN DOMAIN-CONTAINING PROTEIN"/>
    <property type="match status" value="1"/>
</dbReference>
<evidence type="ECO:0000313" key="2">
    <source>
        <dbReference type="EMBL" id="EJW95307.1"/>
    </source>
</evidence>
<sequence length="226" mass="24742">LPIEKQITDRDGVARFASTAGLTRERAPVAIVSRHPKTGDMAWLSVADRANLEDNPALTDGKVLSDEGLTGLLFTERGLYRPGETVHLGSLVAKGNLRALPEGLPVTLTLADPVGREVLRETLTLSPDGLAESAHALPPEALPGTWQVRLLAGRDVIAETTFFVRDFEPERMRLALTNARQSDGWLHPNEIALNVELKRQFGTRAAHQRLILTASLDGRPTHRFAR</sequence>
<dbReference type="Pfam" id="PF01835">
    <property type="entry name" value="MG2"/>
    <property type="match status" value="1"/>
</dbReference>
<dbReference type="PANTHER" id="PTHR40094">
    <property type="entry name" value="ALPHA-2-MACROGLOBULIN HOMOLOG"/>
    <property type="match status" value="1"/>
</dbReference>
<feature type="non-terminal residue" evidence="2">
    <location>
        <position position="226"/>
    </location>
</feature>
<dbReference type="EMBL" id="AMCI01005885">
    <property type="protein sequence ID" value="EJW95307.1"/>
    <property type="molecule type" value="Genomic_DNA"/>
</dbReference>
<feature type="domain" description="Macroglobulin" evidence="1">
    <location>
        <begin position="72"/>
        <end position="160"/>
    </location>
</feature>
<dbReference type="Gene3D" id="2.60.40.1930">
    <property type="match status" value="1"/>
</dbReference>
<accession>J9G0H5</accession>
<protein>
    <submittedName>
        <fullName evidence="2">Protein containing Alpha-2-macroglobulin</fullName>
    </submittedName>
</protein>
<reference evidence="2" key="1">
    <citation type="journal article" date="2012" name="PLoS ONE">
        <title>Gene sets for utilization of primary and secondary nutrition supplies in the distal gut of endangered iberian lynx.</title>
        <authorList>
            <person name="Alcaide M."/>
            <person name="Messina E."/>
            <person name="Richter M."/>
            <person name="Bargiela R."/>
            <person name="Peplies J."/>
            <person name="Huws S.A."/>
            <person name="Newbold C.J."/>
            <person name="Golyshin P.N."/>
            <person name="Simon M.A."/>
            <person name="Lopez G."/>
            <person name="Yakimov M.M."/>
            <person name="Ferrer M."/>
        </authorList>
    </citation>
    <scope>NUCLEOTIDE SEQUENCE</scope>
</reference>
<name>J9G0H5_9ZZZZ</name>
<feature type="non-terminal residue" evidence="2">
    <location>
        <position position="1"/>
    </location>
</feature>
<dbReference type="InterPro" id="IPR002890">
    <property type="entry name" value="MG2"/>
</dbReference>
<dbReference type="GO" id="GO:0004866">
    <property type="term" value="F:endopeptidase inhibitor activity"/>
    <property type="evidence" value="ECO:0007669"/>
    <property type="project" value="InterPro"/>
</dbReference>
<organism evidence="2">
    <name type="scientific">gut metagenome</name>
    <dbReference type="NCBI Taxonomy" id="749906"/>
    <lineage>
        <taxon>unclassified sequences</taxon>
        <taxon>metagenomes</taxon>
        <taxon>organismal metagenomes</taxon>
    </lineage>
</organism>
<dbReference type="InterPro" id="IPR051802">
    <property type="entry name" value="YfhM-like"/>
</dbReference>
<dbReference type="AlphaFoldDB" id="J9G0H5"/>
<proteinExistence type="predicted"/>
<evidence type="ECO:0000259" key="1">
    <source>
        <dbReference type="Pfam" id="PF01835"/>
    </source>
</evidence>